<dbReference type="RefSeq" id="WP_224753783.1">
    <property type="nucleotide sequence ID" value="NZ_JACXZA010000005.1"/>
</dbReference>
<dbReference type="Proteomes" id="UP000609346">
    <property type="component" value="Unassembled WGS sequence"/>
</dbReference>
<dbReference type="InterPro" id="IPR051449">
    <property type="entry name" value="ABC-2_transporter_component"/>
</dbReference>
<evidence type="ECO:0000313" key="8">
    <source>
        <dbReference type="EMBL" id="MBD3920893.1"/>
    </source>
</evidence>
<keyword evidence="5 6" id="KW-0472">Membrane</keyword>
<reference evidence="8 9" key="1">
    <citation type="submission" date="2020-09" db="EMBL/GenBank/DDBJ databases">
        <title>Paenibacillus sp. strain PR3 16S rRNA gene Genome sequencing and assembly.</title>
        <authorList>
            <person name="Kim J."/>
        </authorList>
    </citation>
    <scope>NUCLEOTIDE SEQUENCE [LARGE SCALE GENOMIC DNA]</scope>
    <source>
        <strain evidence="8 9">PR3</strain>
    </source>
</reference>
<protein>
    <submittedName>
        <fullName evidence="8">ABC transporter permease</fullName>
    </submittedName>
</protein>
<organism evidence="8 9">
    <name type="scientific">Paenibacillus terricola</name>
    <dbReference type="NCBI Taxonomy" id="2763503"/>
    <lineage>
        <taxon>Bacteria</taxon>
        <taxon>Bacillati</taxon>
        <taxon>Bacillota</taxon>
        <taxon>Bacilli</taxon>
        <taxon>Bacillales</taxon>
        <taxon>Paenibacillaceae</taxon>
        <taxon>Paenibacillus</taxon>
    </lineage>
</organism>
<keyword evidence="2" id="KW-1003">Cell membrane</keyword>
<feature type="transmembrane region" description="Helical" evidence="6">
    <location>
        <begin position="357"/>
        <end position="382"/>
    </location>
</feature>
<accession>A0ABR8MY69</accession>
<feature type="transmembrane region" description="Helical" evidence="6">
    <location>
        <begin position="283"/>
        <end position="305"/>
    </location>
</feature>
<evidence type="ECO:0000256" key="1">
    <source>
        <dbReference type="ARBA" id="ARBA00004651"/>
    </source>
</evidence>
<dbReference type="PANTHER" id="PTHR30294">
    <property type="entry name" value="MEMBRANE COMPONENT OF ABC TRANSPORTER YHHJ-RELATED"/>
    <property type="match status" value="1"/>
</dbReference>
<dbReference type="Gene3D" id="3.40.1710.10">
    <property type="entry name" value="abc type-2 transporter like domain"/>
    <property type="match status" value="1"/>
</dbReference>
<keyword evidence="3 6" id="KW-0812">Transmembrane</keyword>
<comment type="caution">
    <text evidence="8">The sequence shown here is derived from an EMBL/GenBank/DDBJ whole genome shotgun (WGS) entry which is preliminary data.</text>
</comment>
<evidence type="ECO:0000256" key="5">
    <source>
        <dbReference type="ARBA" id="ARBA00023136"/>
    </source>
</evidence>
<evidence type="ECO:0000256" key="4">
    <source>
        <dbReference type="ARBA" id="ARBA00022989"/>
    </source>
</evidence>
<feature type="transmembrane region" description="Helical" evidence="6">
    <location>
        <begin position="317"/>
        <end position="337"/>
    </location>
</feature>
<dbReference type="PANTHER" id="PTHR30294:SF29">
    <property type="entry name" value="MULTIDRUG ABC TRANSPORTER PERMEASE YBHS-RELATED"/>
    <property type="match status" value="1"/>
</dbReference>
<name>A0ABR8MY69_9BACL</name>
<keyword evidence="4 6" id="KW-1133">Transmembrane helix</keyword>
<evidence type="ECO:0000256" key="6">
    <source>
        <dbReference type="SAM" id="Phobius"/>
    </source>
</evidence>
<feature type="transmembrane region" description="Helical" evidence="6">
    <location>
        <begin position="244"/>
        <end position="271"/>
    </location>
</feature>
<gene>
    <name evidence="8" type="ORF">H8B09_19155</name>
</gene>
<feature type="transmembrane region" description="Helical" evidence="6">
    <location>
        <begin position="200"/>
        <end position="223"/>
    </location>
</feature>
<evidence type="ECO:0000259" key="7">
    <source>
        <dbReference type="Pfam" id="PF12698"/>
    </source>
</evidence>
<sequence length="388" mass="42099">MWTIFATSMKRKLKNPTIIVNYILLPLLLIVILGNALSSVFDKDDEGGAAVPASLSQMKTVVVNDDKGKLGADIVAFLTSEDNKALFDVTVETDAKKAEQMIEDGDAEQYIYIPSDLTSGFESKKESNVTVYGEDSNIDKVNITGLMLSTFGDGYLAMDVSSAGNQKELYTHVYSNLLTTNGSKDGSTDGKDDSSNITALSYYGVTMLVLILVYGLANTMNFVQEEYSEALGDRYLVSPLSRTSLILGQLLTGCAISIVQGIIIVLCAQWFFDVSYGDNMLVVFFIIVAGSIFFNALGLILGVIARRVKAIDSVVTLLIPVMTFIGGGFIKIDLGGLKNMSINELYQQPLFDYIQQGVINLAPVYSSLVAALGFILISVYSLTRKGVR</sequence>
<proteinExistence type="predicted"/>
<comment type="subcellular location">
    <subcellularLocation>
        <location evidence="1">Cell membrane</location>
        <topology evidence="1">Multi-pass membrane protein</topology>
    </subcellularLocation>
</comment>
<dbReference type="EMBL" id="JACXZA010000005">
    <property type="protein sequence ID" value="MBD3920893.1"/>
    <property type="molecule type" value="Genomic_DNA"/>
</dbReference>
<feature type="domain" description="ABC-2 type transporter transmembrane" evidence="7">
    <location>
        <begin position="19"/>
        <end position="330"/>
    </location>
</feature>
<evidence type="ECO:0000256" key="2">
    <source>
        <dbReference type="ARBA" id="ARBA00022475"/>
    </source>
</evidence>
<evidence type="ECO:0000313" key="9">
    <source>
        <dbReference type="Proteomes" id="UP000609346"/>
    </source>
</evidence>
<dbReference type="InterPro" id="IPR013525">
    <property type="entry name" value="ABC2_TM"/>
</dbReference>
<keyword evidence="9" id="KW-1185">Reference proteome</keyword>
<evidence type="ECO:0000256" key="3">
    <source>
        <dbReference type="ARBA" id="ARBA00022692"/>
    </source>
</evidence>
<dbReference type="Pfam" id="PF12698">
    <property type="entry name" value="ABC2_membrane_3"/>
    <property type="match status" value="1"/>
</dbReference>